<proteinExistence type="predicted"/>
<gene>
    <name evidence="1" type="ORF">Pint_05645</name>
</gene>
<accession>A0ACC0Z7T6</accession>
<protein>
    <submittedName>
        <fullName evidence="1">Uncharacterized protein</fullName>
    </submittedName>
</protein>
<comment type="caution">
    <text evidence="1">The sequence shown here is derived from an EMBL/GenBank/DDBJ whole genome shotgun (WGS) entry which is preliminary data.</text>
</comment>
<organism evidence="1 2">
    <name type="scientific">Pistacia integerrima</name>
    <dbReference type="NCBI Taxonomy" id="434235"/>
    <lineage>
        <taxon>Eukaryota</taxon>
        <taxon>Viridiplantae</taxon>
        <taxon>Streptophyta</taxon>
        <taxon>Embryophyta</taxon>
        <taxon>Tracheophyta</taxon>
        <taxon>Spermatophyta</taxon>
        <taxon>Magnoliopsida</taxon>
        <taxon>eudicotyledons</taxon>
        <taxon>Gunneridae</taxon>
        <taxon>Pentapetalae</taxon>
        <taxon>rosids</taxon>
        <taxon>malvids</taxon>
        <taxon>Sapindales</taxon>
        <taxon>Anacardiaceae</taxon>
        <taxon>Pistacia</taxon>
    </lineage>
</organism>
<evidence type="ECO:0000313" key="2">
    <source>
        <dbReference type="Proteomes" id="UP001163603"/>
    </source>
</evidence>
<name>A0ACC0Z7T6_9ROSI</name>
<keyword evidence="2" id="KW-1185">Reference proteome</keyword>
<dbReference type="Proteomes" id="UP001163603">
    <property type="component" value="Chromosome 3"/>
</dbReference>
<reference evidence="2" key="1">
    <citation type="journal article" date="2023" name="G3 (Bethesda)">
        <title>Genome assembly and association tests identify interacting loci associated with vigor, precocity, and sex in interspecific pistachio rootstocks.</title>
        <authorList>
            <person name="Palmer W."/>
            <person name="Jacygrad E."/>
            <person name="Sagayaradj S."/>
            <person name="Cavanaugh K."/>
            <person name="Han R."/>
            <person name="Bertier L."/>
            <person name="Beede B."/>
            <person name="Kafkas S."/>
            <person name="Golino D."/>
            <person name="Preece J."/>
            <person name="Michelmore R."/>
        </authorList>
    </citation>
    <scope>NUCLEOTIDE SEQUENCE [LARGE SCALE GENOMIC DNA]</scope>
</reference>
<sequence length="39" mass="4716">MKTPLITGWVLLSRIYFGKEKIIRMVKKYVDLKLWLNYG</sequence>
<dbReference type="EMBL" id="CM047738">
    <property type="protein sequence ID" value="KAJ0045973.1"/>
    <property type="molecule type" value="Genomic_DNA"/>
</dbReference>
<evidence type="ECO:0000313" key="1">
    <source>
        <dbReference type="EMBL" id="KAJ0045973.1"/>
    </source>
</evidence>